<name>A0A9Q9FJT8_9FIRM</name>
<dbReference type="EMBL" id="CP071250">
    <property type="protein sequence ID" value="UUF09689.1"/>
    <property type="molecule type" value="Genomic_DNA"/>
</dbReference>
<gene>
    <name evidence="2" type="ORF">J0J70_06730</name>
</gene>
<sequence length="264" mass="30883">MFRKLNENDYTKTMDFLGKDPGLNLFQIGDIENYGFDSEIQTVWGSFNENEELTGVLLRYRDNYIPYFKDEELFVSKFREVIQNDERANIISGEAQMVSPFKSCFERYHEREMYFCELKDNLSLKTGQVTIKLATPDDAERIFDLLLMIEEFDTLNRNSADHVRQKLEDQSGRIYFIENEKKEVICTAQTAAENSKSAMVVSVATRKDYRRQGLMTQVLSKLCQDLLNEQKTLCLFYDNPEAGAVYHKLGFKMIGKWKMIVRQP</sequence>
<dbReference type="Proteomes" id="UP001058072">
    <property type="component" value="Chromosome"/>
</dbReference>
<proteinExistence type="predicted"/>
<protein>
    <submittedName>
        <fullName evidence="2">GNAT family N-acetyltransferase</fullName>
    </submittedName>
</protein>
<accession>A0A9Q9FJT8</accession>
<evidence type="ECO:0000313" key="2">
    <source>
        <dbReference type="EMBL" id="UUF09689.1"/>
    </source>
</evidence>
<dbReference type="GO" id="GO:0016747">
    <property type="term" value="F:acyltransferase activity, transferring groups other than amino-acyl groups"/>
    <property type="evidence" value="ECO:0007669"/>
    <property type="project" value="InterPro"/>
</dbReference>
<dbReference type="PROSITE" id="PS51186">
    <property type="entry name" value="GNAT"/>
    <property type="match status" value="1"/>
</dbReference>
<evidence type="ECO:0000259" key="1">
    <source>
        <dbReference type="PROSITE" id="PS51186"/>
    </source>
</evidence>
<dbReference type="InterPro" id="IPR016181">
    <property type="entry name" value="Acyl_CoA_acyltransferase"/>
</dbReference>
<dbReference type="Gene3D" id="3.40.630.30">
    <property type="match status" value="1"/>
</dbReference>
<reference evidence="2" key="1">
    <citation type="submission" date="2021-03" db="EMBL/GenBank/DDBJ databases">
        <title>Comparative Genomics and Metabolomics in the genus Turicibacter.</title>
        <authorList>
            <person name="Maki J."/>
            <person name="Looft T."/>
        </authorList>
    </citation>
    <scope>NUCLEOTIDE SEQUENCE</scope>
    <source>
        <strain evidence="2">ISU324</strain>
    </source>
</reference>
<dbReference type="InterPro" id="IPR027365">
    <property type="entry name" value="GNAT_acetyltra_YdfB-like"/>
</dbReference>
<dbReference type="InterPro" id="IPR000182">
    <property type="entry name" value="GNAT_dom"/>
</dbReference>
<dbReference type="SUPFAM" id="SSF55729">
    <property type="entry name" value="Acyl-CoA N-acyltransferases (Nat)"/>
    <property type="match status" value="1"/>
</dbReference>
<evidence type="ECO:0000313" key="3">
    <source>
        <dbReference type="Proteomes" id="UP001058072"/>
    </source>
</evidence>
<dbReference type="Pfam" id="PF12746">
    <property type="entry name" value="GNAT_acetyltran"/>
    <property type="match status" value="1"/>
</dbReference>
<dbReference type="AlphaFoldDB" id="A0A9Q9FJT8"/>
<organism evidence="2 3">
    <name type="scientific">Turicibacter bilis</name>
    <dbReference type="NCBI Taxonomy" id="2735723"/>
    <lineage>
        <taxon>Bacteria</taxon>
        <taxon>Bacillati</taxon>
        <taxon>Bacillota</taxon>
        <taxon>Erysipelotrichia</taxon>
        <taxon>Erysipelotrichales</taxon>
        <taxon>Turicibacteraceae</taxon>
        <taxon>Turicibacter</taxon>
    </lineage>
</organism>
<feature type="domain" description="N-acetyltransferase" evidence="1">
    <location>
        <begin position="129"/>
        <end position="264"/>
    </location>
</feature>